<feature type="region of interest" description="Disordered" evidence="1">
    <location>
        <begin position="1"/>
        <end position="36"/>
    </location>
</feature>
<dbReference type="EMBL" id="VIGI01000001">
    <property type="protein sequence ID" value="KAB8305146.1"/>
    <property type="molecule type" value="Genomic_DNA"/>
</dbReference>
<feature type="compositionally biased region" description="Polar residues" evidence="1">
    <location>
        <begin position="14"/>
        <end position="31"/>
    </location>
</feature>
<evidence type="ECO:0000313" key="2">
    <source>
        <dbReference type="EMBL" id="KAB8305146.1"/>
    </source>
</evidence>
<protein>
    <submittedName>
        <fullName evidence="2">Uncharacterized protein</fullName>
    </submittedName>
</protein>
<accession>A0A5N6KN12</accession>
<organism evidence="2 3">
    <name type="scientific">Monilinia laxa</name>
    <name type="common">Brown rot fungus</name>
    <name type="synonym">Sclerotinia laxa</name>
    <dbReference type="NCBI Taxonomy" id="61186"/>
    <lineage>
        <taxon>Eukaryota</taxon>
        <taxon>Fungi</taxon>
        <taxon>Dikarya</taxon>
        <taxon>Ascomycota</taxon>
        <taxon>Pezizomycotina</taxon>
        <taxon>Leotiomycetes</taxon>
        <taxon>Helotiales</taxon>
        <taxon>Sclerotiniaceae</taxon>
        <taxon>Monilinia</taxon>
    </lineage>
</organism>
<comment type="caution">
    <text evidence="2">The sequence shown here is derived from an EMBL/GenBank/DDBJ whole genome shotgun (WGS) entry which is preliminary data.</text>
</comment>
<sequence>MHTQSKLFLKSSRPFKSQQKATRYTNRQAQPNDPHHIITTRKRSTGLEPTTQIDSSPFGMMPILALASRTSLVIHPRFDPPIAIVPVFLHEL</sequence>
<evidence type="ECO:0000313" key="3">
    <source>
        <dbReference type="Proteomes" id="UP000326757"/>
    </source>
</evidence>
<reference evidence="2 3" key="1">
    <citation type="submission" date="2019-06" db="EMBL/GenBank/DDBJ databases">
        <title>Genome Sequence of the Brown Rot Fungal Pathogen Monilinia laxa.</title>
        <authorList>
            <person name="De Miccolis Angelini R.M."/>
            <person name="Landi L."/>
            <person name="Abate D."/>
            <person name="Pollastro S."/>
            <person name="Romanazzi G."/>
            <person name="Faretra F."/>
        </authorList>
    </citation>
    <scope>NUCLEOTIDE SEQUENCE [LARGE SCALE GENOMIC DNA]</scope>
    <source>
        <strain evidence="2 3">Mlax316</strain>
    </source>
</reference>
<evidence type="ECO:0000256" key="1">
    <source>
        <dbReference type="SAM" id="MobiDB-lite"/>
    </source>
</evidence>
<gene>
    <name evidence="2" type="ORF">EYC80_004440</name>
</gene>
<keyword evidence="3" id="KW-1185">Reference proteome</keyword>
<proteinExistence type="predicted"/>
<dbReference type="AlphaFoldDB" id="A0A5N6KN12"/>
<dbReference type="Proteomes" id="UP000326757">
    <property type="component" value="Unassembled WGS sequence"/>
</dbReference>
<name>A0A5N6KN12_MONLA</name>